<organism evidence="1 2">
    <name type="scientific">Cellulomonas triticagri</name>
    <dbReference type="NCBI Taxonomy" id="2483352"/>
    <lineage>
        <taxon>Bacteria</taxon>
        <taxon>Bacillati</taxon>
        <taxon>Actinomycetota</taxon>
        <taxon>Actinomycetes</taxon>
        <taxon>Micrococcales</taxon>
        <taxon>Cellulomonadaceae</taxon>
        <taxon>Cellulomonas</taxon>
    </lineage>
</organism>
<name>A0A3M2JU01_9CELL</name>
<accession>A0A3M2JU01</accession>
<gene>
    <name evidence="1" type="ORF">EBM89_01090</name>
</gene>
<dbReference type="Proteomes" id="UP000269289">
    <property type="component" value="Unassembled WGS sequence"/>
</dbReference>
<sequence>MTVSEVLPEVLLARHGDPARLASLHARGQVERVRWGAYAPTAPSQGPARDLRRRVIARTLAVHAQLQVPHWFSHETAAVLWGCATYRLADAVHLVQETRPSRRGRDPVVRHHGEVAPLERAWQHEVPVTSLERTVADCAAALTRDRALVIADSALRRGADGDAITALIASRAGRRGSARARSVLALADARADSPGETLVRLALHEHGLPSPEPQVEVATRRGRFRVDLGWRDARVAVEFDGFVKYSGELGSTAAEAVFAEKQRQDALEEAGWRILRTTWDDLRSPVTLATRAAAALRRTSEVEGLPRVRGVQAA</sequence>
<evidence type="ECO:0000313" key="1">
    <source>
        <dbReference type="EMBL" id="RMI14225.1"/>
    </source>
</evidence>
<dbReference type="InterPro" id="IPR011335">
    <property type="entry name" value="Restrct_endonuc-II-like"/>
</dbReference>
<dbReference type="OrthoDB" id="5517693at2"/>
<dbReference type="AlphaFoldDB" id="A0A3M2JU01"/>
<dbReference type="EMBL" id="RFFI01000003">
    <property type="protein sequence ID" value="RMI14225.1"/>
    <property type="molecule type" value="Genomic_DNA"/>
</dbReference>
<evidence type="ECO:0000313" key="2">
    <source>
        <dbReference type="Proteomes" id="UP000269289"/>
    </source>
</evidence>
<proteinExistence type="predicted"/>
<dbReference type="RefSeq" id="WP_122147617.1">
    <property type="nucleotide sequence ID" value="NZ_RFFI01000003.1"/>
</dbReference>
<reference evidence="1 2" key="1">
    <citation type="submission" date="2018-10" db="EMBL/GenBank/DDBJ databases">
        <title>Isolation, diversity and antifungal activity of actinobacteria from wheat.</title>
        <authorList>
            <person name="Han C."/>
        </authorList>
    </citation>
    <scope>NUCLEOTIDE SEQUENCE [LARGE SCALE GENOMIC DNA]</scope>
    <source>
        <strain evidence="1 2">NEAU-YY56</strain>
    </source>
</reference>
<keyword evidence="2" id="KW-1185">Reference proteome</keyword>
<evidence type="ECO:0008006" key="3">
    <source>
        <dbReference type="Google" id="ProtNLM"/>
    </source>
</evidence>
<comment type="caution">
    <text evidence="1">The sequence shown here is derived from an EMBL/GenBank/DDBJ whole genome shotgun (WGS) entry which is preliminary data.</text>
</comment>
<dbReference type="SUPFAM" id="SSF52980">
    <property type="entry name" value="Restriction endonuclease-like"/>
    <property type="match status" value="1"/>
</dbReference>
<protein>
    <recommendedName>
        <fullName evidence="3">DUF559 domain-containing protein</fullName>
    </recommendedName>
</protein>